<sequence>MAEVLFQVIAREGSRLNGLKARVEARRSLTVQPSGAVIELAGVKRRFGRLTAVDDVSFSVHPGELVFLTGPSEAGKSTLLKLIHGDLKPSEGSVRVHHTVVRRRSGRRKLRRLRRQVGAVFQDMRLLPDMNALENIVFALQVADLWAPRAEVRARARAGLEVVGLAGRARFFPRQLSGGAQRRLAIARALVREPAILVADEPTANLDRANADTVLSLLEGLAQQGTAVVVASPQLPAGGTRGHRVVEIQAGKLTQDTGPARKEQ</sequence>
<dbReference type="InterPro" id="IPR003439">
    <property type="entry name" value="ABC_transporter-like_ATP-bd"/>
</dbReference>
<dbReference type="InterPro" id="IPR015854">
    <property type="entry name" value="ABC_transpr_LolD-like"/>
</dbReference>
<dbReference type="Pfam" id="PF00005">
    <property type="entry name" value="ABC_tran"/>
    <property type="match status" value="1"/>
</dbReference>
<dbReference type="GO" id="GO:0005886">
    <property type="term" value="C:plasma membrane"/>
    <property type="evidence" value="ECO:0007669"/>
    <property type="project" value="TreeGrafter"/>
</dbReference>
<reference evidence="4" key="1">
    <citation type="submission" date="2020-10" db="EMBL/GenBank/DDBJ databases">
        <title>Ca. Dormibacterota MAGs.</title>
        <authorList>
            <person name="Montgomery K."/>
        </authorList>
    </citation>
    <scope>NUCLEOTIDE SEQUENCE [LARGE SCALE GENOMIC DNA]</scope>
    <source>
        <strain evidence="4">SC8812_S17_10</strain>
    </source>
</reference>
<dbReference type="EMBL" id="JAEKNR010000069">
    <property type="protein sequence ID" value="MBJ7597600.1"/>
    <property type="molecule type" value="Genomic_DNA"/>
</dbReference>
<dbReference type="GO" id="GO:0005524">
    <property type="term" value="F:ATP binding"/>
    <property type="evidence" value="ECO:0007669"/>
    <property type="project" value="UniProtKB-KW"/>
</dbReference>
<keyword evidence="1" id="KW-0547">Nucleotide-binding</keyword>
<keyword evidence="5" id="KW-1185">Reference proteome</keyword>
<protein>
    <submittedName>
        <fullName evidence="4">ATP-binding cassette domain-containing protein</fullName>
    </submittedName>
</protein>
<evidence type="ECO:0000256" key="2">
    <source>
        <dbReference type="ARBA" id="ARBA00022840"/>
    </source>
</evidence>
<gene>
    <name evidence="4" type="ORF">JF922_05885</name>
</gene>
<dbReference type="GO" id="GO:0016887">
    <property type="term" value="F:ATP hydrolysis activity"/>
    <property type="evidence" value="ECO:0007669"/>
    <property type="project" value="InterPro"/>
</dbReference>
<dbReference type="PANTHER" id="PTHR24220">
    <property type="entry name" value="IMPORT ATP-BINDING PROTEIN"/>
    <property type="match status" value="1"/>
</dbReference>
<accession>A0A934K8D7</accession>
<dbReference type="PANTHER" id="PTHR24220:SF470">
    <property type="entry name" value="CELL DIVISION ATP-BINDING PROTEIN FTSE"/>
    <property type="match status" value="1"/>
</dbReference>
<dbReference type="InterPro" id="IPR027417">
    <property type="entry name" value="P-loop_NTPase"/>
</dbReference>
<proteinExistence type="predicted"/>
<name>A0A934K8D7_9BACT</name>
<dbReference type="Gene3D" id="3.40.50.300">
    <property type="entry name" value="P-loop containing nucleotide triphosphate hydrolases"/>
    <property type="match status" value="1"/>
</dbReference>
<keyword evidence="2 4" id="KW-0067">ATP-binding</keyword>
<evidence type="ECO:0000256" key="1">
    <source>
        <dbReference type="ARBA" id="ARBA00022741"/>
    </source>
</evidence>
<dbReference type="GO" id="GO:0022857">
    <property type="term" value="F:transmembrane transporter activity"/>
    <property type="evidence" value="ECO:0007669"/>
    <property type="project" value="TreeGrafter"/>
</dbReference>
<dbReference type="InterPro" id="IPR003593">
    <property type="entry name" value="AAA+_ATPase"/>
</dbReference>
<dbReference type="Proteomes" id="UP000612893">
    <property type="component" value="Unassembled WGS sequence"/>
</dbReference>
<dbReference type="PROSITE" id="PS50893">
    <property type="entry name" value="ABC_TRANSPORTER_2"/>
    <property type="match status" value="1"/>
</dbReference>
<comment type="caution">
    <text evidence="4">The sequence shown here is derived from an EMBL/GenBank/DDBJ whole genome shotgun (WGS) entry which is preliminary data.</text>
</comment>
<organism evidence="4 5">
    <name type="scientific">Candidatus Nephthysia bennettiae</name>
    <dbReference type="NCBI Taxonomy" id="3127016"/>
    <lineage>
        <taxon>Bacteria</taxon>
        <taxon>Bacillati</taxon>
        <taxon>Candidatus Dormiibacterota</taxon>
        <taxon>Candidatus Dormibacteria</taxon>
        <taxon>Candidatus Dormibacterales</taxon>
        <taxon>Candidatus Dormibacteraceae</taxon>
        <taxon>Candidatus Nephthysia</taxon>
    </lineage>
</organism>
<dbReference type="SUPFAM" id="SSF52540">
    <property type="entry name" value="P-loop containing nucleoside triphosphate hydrolases"/>
    <property type="match status" value="1"/>
</dbReference>
<feature type="domain" description="ABC transporter" evidence="3">
    <location>
        <begin position="38"/>
        <end position="264"/>
    </location>
</feature>
<evidence type="ECO:0000313" key="5">
    <source>
        <dbReference type="Proteomes" id="UP000612893"/>
    </source>
</evidence>
<dbReference type="AlphaFoldDB" id="A0A934K8D7"/>
<evidence type="ECO:0000259" key="3">
    <source>
        <dbReference type="PROSITE" id="PS50893"/>
    </source>
</evidence>
<evidence type="ECO:0000313" key="4">
    <source>
        <dbReference type="EMBL" id="MBJ7597600.1"/>
    </source>
</evidence>
<dbReference type="SMART" id="SM00382">
    <property type="entry name" value="AAA"/>
    <property type="match status" value="1"/>
</dbReference>